<dbReference type="InterPro" id="IPR011344">
    <property type="entry name" value="ssDNA-bd"/>
</dbReference>
<dbReference type="PROSITE" id="PS50935">
    <property type="entry name" value="SSB"/>
    <property type="match status" value="1"/>
</dbReference>
<dbReference type="NCBIfam" id="TIGR00621">
    <property type="entry name" value="ssb"/>
    <property type="match status" value="1"/>
</dbReference>
<keyword evidence="1 2" id="KW-0238">DNA-binding</keyword>
<keyword evidence="6" id="KW-1185">Reference proteome</keyword>
<dbReference type="PANTHER" id="PTHR10302:SF0">
    <property type="entry name" value="SINGLE-STRANDED DNA-BINDING PROTEIN, MITOCHONDRIAL"/>
    <property type="match status" value="1"/>
</dbReference>
<evidence type="ECO:0000256" key="4">
    <source>
        <dbReference type="SAM" id="MobiDB-lite"/>
    </source>
</evidence>
<dbReference type="SUPFAM" id="SSF50249">
    <property type="entry name" value="Nucleic acid-binding proteins"/>
    <property type="match status" value="1"/>
</dbReference>
<comment type="caution">
    <text evidence="2">Lacks conserved residue(s) required for the propagation of feature annotation.</text>
</comment>
<feature type="region of interest" description="Disordered" evidence="4">
    <location>
        <begin position="165"/>
        <end position="197"/>
    </location>
</feature>
<gene>
    <name evidence="5" type="ORF">GCM10007269_20290</name>
</gene>
<accession>A0ABQ1RRM3</accession>
<dbReference type="PANTHER" id="PTHR10302">
    <property type="entry name" value="SINGLE-STRANDED DNA-BINDING PROTEIN"/>
    <property type="match status" value="1"/>
</dbReference>
<dbReference type="InterPro" id="IPR012340">
    <property type="entry name" value="NA-bd_OB-fold"/>
</dbReference>
<evidence type="ECO:0000256" key="2">
    <source>
        <dbReference type="HAMAP-Rule" id="MF_00984"/>
    </source>
</evidence>
<evidence type="ECO:0000256" key="3">
    <source>
        <dbReference type="RuleBase" id="RU000524"/>
    </source>
</evidence>
<dbReference type="InterPro" id="IPR000424">
    <property type="entry name" value="Primosome_PriB/ssb"/>
</dbReference>
<comment type="subunit">
    <text evidence="2">Homotetramer.</text>
</comment>
<dbReference type="Proteomes" id="UP000629365">
    <property type="component" value="Unassembled WGS sequence"/>
</dbReference>
<protein>
    <recommendedName>
        <fullName evidence="2 3">Single-stranded DNA-binding protein</fullName>
        <shortName evidence="2">SSB</shortName>
    </recommendedName>
</protein>
<evidence type="ECO:0000256" key="1">
    <source>
        <dbReference type="ARBA" id="ARBA00023125"/>
    </source>
</evidence>
<comment type="caution">
    <text evidence="5">The sequence shown here is derived from an EMBL/GenBank/DDBJ whole genome shotgun (WGS) entry which is preliminary data.</text>
</comment>
<reference evidence="6" key="1">
    <citation type="journal article" date="2019" name="Int. J. Syst. Evol. Microbiol.">
        <title>The Global Catalogue of Microorganisms (GCM) 10K type strain sequencing project: providing services to taxonomists for standard genome sequencing and annotation.</title>
        <authorList>
            <consortium name="The Broad Institute Genomics Platform"/>
            <consortium name="The Broad Institute Genome Sequencing Center for Infectious Disease"/>
            <person name="Wu L."/>
            <person name="Ma J."/>
        </authorList>
    </citation>
    <scope>NUCLEOTIDE SEQUENCE [LARGE SCALE GENOMIC DNA]</scope>
    <source>
        <strain evidence="6">CCM 7640</strain>
    </source>
</reference>
<dbReference type="HAMAP" id="MF_00984">
    <property type="entry name" value="SSB"/>
    <property type="match status" value="1"/>
</dbReference>
<proteinExistence type="inferred from homology"/>
<evidence type="ECO:0000313" key="5">
    <source>
        <dbReference type="EMBL" id="GGD77262.1"/>
    </source>
</evidence>
<organism evidence="5 6">
    <name type="scientific">Microbacterium murale</name>
    <dbReference type="NCBI Taxonomy" id="1081040"/>
    <lineage>
        <taxon>Bacteria</taxon>
        <taxon>Bacillati</taxon>
        <taxon>Actinomycetota</taxon>
        <taxon>Actinomycetes</taxon>
        <taxon>Micrococcales</taxon>
        <taxon>Microbacteriaceae</taxon>
        <taxon>Microbacterium</taxon>
    </lineage>
</organism>
<dbReference type="Pfam" id="PF00436">
    <property type="entry name" value="SSB"/>
    <property type="match status" value="1"/>
</dbReference>
<evidence type="ECO:0000313" key="6">
    <source>
        <dbReference type="Proteomes" id="UP000629365"/>
    </source>
</evidence>
<dbReference type="Gene3D" id="2.40.50.140">
    <property type="entry name" value="Nucleic acid-binding proteins"/>
    <property type="match status" value="1"/>
</dbReference>
<sequence>MRAKGHSGAIRARPGHLMEEEIDMNDNVTILGRVGADPKRSETANGVAVVNFRVASPQRRFDSKTQTWIETGTNWYNVSAFRQLADHVKASLHQGDGVIVTGKLKLREWENAERKGMSADIDAETIGHDLRWGASAFAKASRPSAAVHDSPAVDVDLVTGEVLGAEPDAEVDDADSQHASSTEPAMAHVGGQWSTED</sequence>
<dbReference type="CDD" id="cd04496">
    <property type="entry name" value="SSB_OBF"/>
    <property type="match status" value="1"/>
</dbReference>
<dbReference type="EMBL" id="BMCM01000003">
    <property type="protein sequence ID" value="GGD77262.1"/>
    <property type="molecule type" value="Genomic_DNA"/>
</dbReference>
<name>A0ABQ1RRM3_9MICO</name>